<name>A0A7D6E2V8_9MYCO</name>
<dbReference type="EMBL" id="CP059165">
    <property type="protein sequence ID" value="QLL09989.1"/>
    <property type="molecule type" value="Genomic_DNA"/>
</dbReference>
<dbReference type="InterPro" id="IPR025323">
    <property type="entry name" value="DUF4229"/>
</dbReference>
<keyword evidence="1" id="KW-0812">Transmembrane</keyword>
<proteinExistence type="predicted"/>
<gene>
    <name evidence="2" type="ORF">H0P51_04380</name>
</gene>
<sequence>MARLALAAAVSGAIYGVARLIGVADFPFTLALLLGLIVAMPLGMWVFGPLRRRATAALEVTGERRRKERDQLRARLRGDAVAEPGSDEA</sequence>
<reference evidence="3" key="3">
    <citation type="submission" date="2023-07" db="EMBL/GenBank/DDBJ databases">
        <title>Description of Mycobacterium gordonae subsp. intergordonae subsp.nov. and Mycobacterium gordonae subsp. gordonae subsp. nov.</title>
        <authorList>
            <person name="Huang H."/>
        </authorList>
    </citation>
    <scope>NUCLEOTIDE SEQUENCE [LARGE SCALE GENOMIC DNA]</scope>
    <source>
        <strain evidence="3">24</strain>
    </source>
</reference>
<evidence type="ECO:0000313" key="2">
    <source>
        <dbReference type="EMBL" id="QLL09989.1"/>
    </source>
</evidence>
<evidence type="ECO:0000313" key="3">
    <source>
        <dbReference type="Proteomes" id="UP000510682"/>
    </source>
</evidence>
<protein>
    <submittedName>
        <fullName evidence="2">DUF4229 domain-containing protein</fullName>
    </submittedName>
</protein>
<accession>A0A7D6E2V8</accession>
<reference evidence="3" key="1">
    <citation type="submission" date="2020-07" db="EMBL/GenBank/DDBJ databases">
        <title>Description of Mycobacterium gordonae subsp. intergordonae subsp.nov. and Mycobacterium gordonae subsp. gordonae subsp. nov.</title>
        <authorList>
            <person name="Yu X."/>
        </authorList>
    </citation>
    <scope>NUCLEOTIDE SEQUENCE [LARGE SCALE GENOMIC DNA]</scope>
    <source>
        <strain evidence="3">24</strain>
    </source>
</reference>
<keyword evidence="1" id="KW-1133">Transmembrane helix</keyword>
<evidence type="ECO:0000256" key="1">
    <source>
        <dbReference type="SAM" id="Phobius"/>
    </source>
</evidence>
<keyword evidence="3" id="KW-1185">Reference proteome</keyword>
<organism evidence="2 3">
    <name type="scientific">Mycobacterium vicinigordonae</name>
    <dbReference type="NCBI Taxonomy" id="1719132"/>
    <lineage>
        <taxon>Bacteria</taxon>
        <taxon>Bacillati</taxon>
        <taxon>Actinomycetota</taxon>
        <taxon>Actinomycetes</taxon>
        <taxon>Mycobacteriales</taxon>
        <taxon>Mycobacteriaceae</taxon>
        <taxon>Mycobacterium</taxon>
    </lineage>
</organism>
<dbReference type="AlphaFoldDB" id="A0A7D6E2V8"/>
<reference evidence="2 3" key="2">
    <citation type="submission" date="2020-07" db="EMBL/GenBank/DDBJ databases">
        <authorList>
            <person name="Yu X."/>
        </authorList>
    </citation>
    <scope>NUCLEOTIDE SEQUENCE [LARGE SCALE GENOMIC DNA]</scope>
    <source>
        <strain evidence="3">24</strain>
    </source>
</reference>
<keyword evidence="1" id="KW-0472">Membrane</keyword>
<feature type="transmembrane region" description="Helical" evidence="1">
    <location>
        <begin position="28"/>
        <end position="47"/>
    </location>
</feature>
<dbReference type="Pfam" id="PF14012">
    <property type="entry name" value="DUF4229"/>
    <property type="match status" value="1"/>
</dbReference>
<dbReference type="KEGG" id="mgor:H0P51_04380"/>
<dbReference type="Proteomes" id="UP000510682">
    <property type="component" value="Chromosome"/>
</dbReference>